<gene>
    <name evidence="4" type="primary">LOC106174180</name>
</gene>
<dbReference type="PROSITE" id="PS00061">
    <property type="entry name" value="ADH_SHORT"/>
    <property type="match status" value="1"/>
</dbReference>
<dbReference type="InterPro" id="IPR051253">
    <property type="entry name" value="11-beta-HSD"/>
</dbReference>
<dbReference type="InterPro" id="IPR020904">
    <property type="entry name" value="Sc_DH/Rdtase_CS"/>
</dbReference>
<evidence type="ECO:0000256" key="2">
    <source>
        <dbReference type="SAM" id="SignalP"/>
    </source>
</evidence>
<sequence length="300" mass="33074">MGLKFTLMTLAFSAVIIAYYIAMQDVDDFDPADVKGKNVLITGASTGIGEQMAYHFAKMGANLVLTARREHLLKKVVLGCKKLSPNSNAKYAYLVSDMGNMGNTEKVIQFTEQSLGGLDILMLNHALLAKREAWLGTRENLTKLATTMDVNFRSYVHLASHALPLLTNSSGRIGVVSSMAGHVAFPYMSWYTTAKYALQGFFGVLRQELKLKHSNISVTLSIVGLARTDNAVEGLNSLLGAKASSAHMFDPRDVAMEIIQATVTRQYEIYTGVPVSSRIYIFIRTLFPKLADDLMRKNFT</sequence>
<dbReference type="KEGG" id="lak:106174180"/>
<dbReference type="GeneID" id="106174180"/>
<dbReference type="AlphaFoldDB" id="A0A1S3JLQ2"/>
<feature type="chain" id="PRO_5010244606" evidence="2">
    <location>
        <begin position="19"/>
        <end position="300"/>
    </location>
</feature>
<dbReference type="InParanoid" id="A0A1S3JLQ2"/>
<dbReference type="RefSeq" id="XP_013411056.1">
    <property type="nucleotide sequence ID" value="XM_013555602.1"/>
</dbReference>
<dbReference type="STRING" id="7574.A0A1S3JLQ2"/>
<dbReference type="PANTHER" id="PTHR44279:SF2">
    <property type="entry name" value="HYDROXYSTEROID (11-BETA) DEHYDROGENASE 1-LIKE B-RELATED"/>
    <property type="match status" value="1"/>
</dbReference>
<dbReference type="PRINTS" id="PR00081">
    <property type="entry name" value="GDHRDH"/>
</dbReference>
<evidence type="ECO:0000313" key="3">
    <source>
        <dbReference type="Proteomes" id="UP000085678"/>
    </source>
</evidence>
<evidence type="ECO:0000256" key="1">
    <source>
        <dbReference type="ARBA" id="ARBA00023002"/>
    </source>
</evidence>
<accession>A0A1S3JLQ2</accession>
<keyword evidence="3" id="KW-1185">Reference proteome</keyword>
<dbReference type="OrthoDB" id="1933717at2759"/>
<dbReference type="Pfam" id="PF00106">
    <property type="entry name" value="adh_short"/>
    <property type="match status" value="1"/>
</dbReference>
<feature type="signal peptide" evidence="2">
    <location>
        <begin position="1"/>
        <end position="18"/>
    </location>
</feature>
<dbReference type="Proteomes" id="UP000085678">
    <property type="component" value="Unplaced"/>
</dbReference>
<dbReference type="SUPFAM" id="SSF51735">
    <property type="entry name" value="NAD(P)-binding Rossmann-fold domains"/>
    <property type="match status" value="1"/>
</dbReference>
<dbReference type="InterPro" id="IPR002347">
    <property type="entry name" value="SDR_fam"/>
</dbReference>
<dbReference type="GO" id="GO:0016491">
    <property type="term" value="F:oxidoreductase activity"/>
    <property type="evidence" value="ECO:0007669"/>
    <property type="project" value="UniProtKB-KW"/>
</dbReference>
<evidence type="ECO:0000313" key="4">
    <source>
        <dbReference type="RefSeq" id="XP_013411056.1"/>
    </source>
</evidence>
<dbReference type="InterPro" id="IPR036291">
    <property type="entry name" value="NAD(P)-bd_dom_sf"/>
</dbReference>
<protein>
    <submittedName>
        <fullName evidence="4">Hydroxysteroid 11-beta-dehydrogenase 1-like protein</fullName>
    </submittedName>
</protein>
<keyword evidence="2" id="KW-0732">Signal</keyword>
<dbReference type="PANTHER" id="PTHR44279">
    <property type="entry name" value="HYDROXYSTEROID (11-BETA) DEHYDROGENASE 1-LIKE B-RELATED"/>
    <property type="match status" value="1"/>
</dbReference>
<organism evidence="3 4">
    <name type="scientific">Lingula anatina</name>
    <name type="common">Brachiopod</name>
    <name type="synonym">Lingula unguis</name>
    <dbReference type="NCBI Taxonomy" id="7574"/>
    <lineage>
        <taxon>Eukaryota</taxon>
        <taxon>Metazoa</taxon>
        <taxon>Spiralia</taxon>
        <taxon>Lophotrochozoa</taxon>
        <taxon>Brachiopoda</taxon>
        <taxon>Linguliformea</taxon>
        <taxon>Lingulata</taxon>
        <taxon>Lingulida</taxon>
        <taxon>Linguloidea</taxon>
        <taxon>Lingulidae</taxon>
        <taxon>Lingula</taxon>
    </lineage>
</organism>
<proteinExistence type="predicted"/>
<name>A0A1S3JLQ2_LINAN</name>
<reference evidence="4" key="1">
    <citation type="submission" date="2025-08" db="UniProtKB">
        <authorList>
            <consortium name="RefSeq"/>
        </authorList>
    </citation>
    <scope>IDENTIFICATION</scope>
    <source>
        <tissue evidence="4">Gonads</tissue>
    </source>
</reference>
<dbReference type="Gene3D" id="3.40.50.720">
    <property type="entry name" value="NAD(P)-binding Rossmann-like Domain"/>
    <property type="match status" value="1"/>
</dbReference>
<keyword evidence="1" id="KW-0560">Oxidoreductase</keyword>